<dbReference type="AlphaFoldDB" id="A0A8J7LYF6"/>
<proteinExistence type="predicted"/>
<name>A0A8J7LYF6_9BACT</name>
<feature type="compositionally biased region" description="Basic and acidic residues" evidence="1">
    <location>
        <begin position="92"/>
        <end position="103"/>
    </location>
</feature>
<protein>
    <submittedName>
        <fullName evidence="2">Uncharacterized protein</fullName>
    </submittedName>
</protein>
<dbReference type="NCBIfam" id="NF041621">
    <property type="entry name" value="MXAN_5187_C_dom"/>
    <property type="match status" value="1"/>
</dbReference>
<evidence type="ECO:0000313" key="2">
    <source>
        <dbReference type="EMBL" id="MBJ6724717.1"/>
    </source>
</evidence>
<sequence>MALPEDLIRLEQNLRELIIKYEQYFIGIEKREPMQLLDEVERQVRQYQNVTISNTMLKFKYQSLAASLSTQKQKWTRITRLIEEGKYSRDRFRMERRQDEPRRPASPQEAAENQLERIYQQYLEARRSCNLPVKNVSREKIAAAIAQQRPAIADRYRCRNIDYSVVIEDGKPRIKAHPKQ</sequence>
<reference evidence="2" key="1">
    <citation type="submission" date="2020-12" db="EMBL/GenBank/DDBJ databases">
        <title>Geomonas sp. Red875, isolated from river sediment.</title>
        <authorList>
            <person name="Xu Z."/>
            <person name="Zhang Z."/>
            <person name="Masuda Y."/>
            <person name="Itoh H."/>
            <person name="Senoo K."/>
        </authorList>
    </citation>
    <scope>NUCLEOTIDE SEQUENCE</scope>
    <source>
        <strain evidence="2">Red875</strain>
    </source>
</reference>
<keyword evidence="3" id="KW-1185">Reference proteome</keyword>
<dbReference type="EMBL" id="JAEMHM010000006">
    <property type="protein sequence ID" value="MBJ6724717.1"/>
    <property type="molecule type" value="Genomic_DNA"/>
</dbReference>
<evidence type="ECO:0000256" key="1">
    <source>
        <dbReference type="SAM" id="MobiDB-lite"/>
    </source>
</evidence>
<comment type="caution">
    <text evidence="2">The sequence shown here is derived from an EMBL/GenBank/DDBJ whole genome shotgun (WGS) entry which is preliminary data.</text>
</comment>
<gene>
    <name evidence="2" type="ORF">JFN93_08370</name>
</gene>
<feature type="region of interest" description="Disordered" evidence="1">
    <location>
        <begin position="92"/>
        <end position="111"/>
    </location>
</feature>
<organism evidence="2 3">
    <name type="scientific">Geomesophilobacter sediminis</name>
    <dbReference type="NCBI Taxonomy" id="2798584"/>
    <lineage>
        <taxon>Bacteria</taxon>
        <taxon>Pseudomonadati</taxon>
        <taxon>Thermodesulfobacteriota</taxon>
        <taxon>Desulfuromonadia</taxon>
        <taxon>Geobacterales</taxon>
        <taxon>Geobacteraceae</taxon>
        <taxon>Geomesophilobacter</taxon>
    </lineage>
</organism>
<evidence type="ECO:0000313" key="3">
    <source>
        <dbReference type="Proteomes" id="UP000636888"/>
    </source>
</evidence>
<dbReference type="Proteomes" id="UP000636888">
    <property type="component" value="Unassembled WGS sequence"/>
</dbReference>
<dbReference type="RefSeq" id="WP_199383610.1">
    <property type="nucleotide sequence ID" value="NZ_JAEMHM010000006.1"/>
</dbReference>
<accession>A0A8J7LYF6</accession>